<dbReference type="Proteomes" id="UP000596095">
    <property type="component" value="Chromosome"/>
</dbReference>
<name>A0ABD7C6K5_STEMA</name>
<protein>
    <submittedName>
        <fullName evidence="1">NHLP-related RiPP peptide</fullName>
    </submittedName>
</protein>
<dbReference type="InterPro" id="IPR030976">
    <property type="entry name" value="Mod_pep_NH_fam"/>
</dbReference>
<dbReference type="NCBIfam" id="TIGR04509">
    <property type="entry name" value="mod_pep_NH_fam"/>
    <property type="match status" value="1"/>
</dbReference>
<dbReference type="RefSeq" id="WP_080355175.1">
    <property type="nucleotide sequence ID" value="NZ_AP021867.1"/>
</dbReference>
<evidence type="ECO:0000313" key="2">
    <source>
        <dbReference type="Proteomes" id="UP000596095"/>
    </source>
</evidence>
<organism evidence="1 2">
    <name type="scientific">Stenotrophomonas maltophilia</name>
    <name type="common">Pseudomonas maltophilia</name>
    <name type="synonym">Xanthomonas maltophilia</name>
    <dbReference type="NCBI Taxonomy" id="40324"/>
    <lineage>
        <taxon>Bacteria</taxon>
        <taxon>Pseudomonadati</taxon>
        <taxon>Pseudomonadota</taxon>
        <taxon>Gammaproteobacteria</taxon>
        <taxon>Lysobacterales</taxon>
        <taxon>Lysobacteraceae</taxon>
        <taxon>Stenotrophomonas</taxon>
        <taxon>Stenotrophomonas maltophilia group</taxon>
    </lineage>
</organism>
<accession>A0ABD7C6K5</accession>
<evidence type="ECO:0000313" key="1">
    <source>
        <dbReference type="EMBL" id="QQQ42652.1"/>
    </source>
</evidence>
<proteinExistence type="predicted"/>
<reference evidence="1 2" key="1">
    <citation type="submission" date="2021-01" db="EMBL/GenBank/DDBJ databases">
        <title>Genome Characterization of a novel Stenotrophomonas isolate with high keratinase activity.</title>
        <authorList>
            <person name="Cao Z.-J."/>
        </authorList>
    </citation>
    <scope>NUCLEOTIDE SEQUENCE [LARGE SCALE GENOMIC DNA]</scope>
    <source>
        <strain evidence="1 2">DHHJ</strain>
    </source>
</reference>
<dbReference type="EMBL" id="CP067993">
    <property type="protein sequence ID" value="QQQ42652.1"/>
    <property type="molecule type" value="Genomic_DNA"/>
</dbReference>
<gene>
    <name evidence="1" type="ORF">JJL50_00905</name>
</gene>
<sequence>MSAKSPMTTVNAGRLLDLLCSDDAFRAEFTADAGAAMARHGLQAQSGTSPCAIHNVLASKEEFQQVRQQIAALLAQRAAFNVPFMFESGHLQGSVHHSAVPQAA</sequence>
<dbReference type="AlphaFoldDB" id="A0ABD7C6K5"/>